<evidence type="ECO:0000256" key="4">
    <source>
        <dbReference type="ARBA" id="ARBA00023125"/>
    </source>
</evidence>
<sequence>MEISDERLIRLCKANNREGHELFYKKYEKYIYRLCYYYTHSKEDTLDLMQEVYLKIFRAFHSFQEGKPLLPWIKRITVNTCLNFIRSQDGKKLSLNTSFGQEGFLEDTIAASTDVAEEVSTLDTKNILVRAIGQLPGDMKTAVILRHVENMSYNEIGEVMDLPIGTVKTYLFRGRKILMETLKKEGIWEV</sequence>
<dbReference type="EMBL" id="FQZV01000014">
    <property type="protein sequence ID" value="SHJ10888.1"/>
    <property type="molecule type" value="Genomic_DNA"/>
</dbReference>
<dbReference type="InterPro" id="IPR007627">
    <property type="entry name" value="RNA_pol_sigma70_r2"/>
</dbReference>
<evidence type="ECO:0000256" key="1">
    <source>
        <dbReference type="ARBA" id="ARBA00010641"/>
    </source>
</evidence>
<dbReference type="GO" id="GO:0016987">
    <property type="term" value="F:sigma factor activity"/>
    <property type="evidence" value="ECO:0007669"/>
    <property type="project" value="UniProtKB-KW"/>
</dbReference>
<keyword evidence="5" id="KW-0804">Transcription</keyword>
<evidence type="ECO:0000313" key="8">
    <source>
        <dbReference type="EMBL" id="SHJ10888.1"/>
    </source>
</evidence>
<dbReference type="InterPro" id="IPR014284">
    <property type="entry name" value="RNA_pol_sigma-70_dom"/>
</dbReference>
<comment type="similarity">
    <text evidence="1">Belongs to the sigma-70 factor family. ECF subfamily.</text>
</comment>
<evidence type="ECO:0000256" key="3">
    <source>
        <dbReference type="ARBA" id="ARBA00023082"/>
    </source>
</evidence>
<dbReference type="STRING" id="1121919.SAMN02745975_01311"/>
<dbReference type="Gene3D" id="1.10.10.10">
    <property type="entry name" value="Winged helix-like DNA-binding domain superfamily/Winged helix DNA-binding domain"/>
    <property type="match status" value="1"/>
</dbReference>
<dbReference type="GO" id="GO:0003677">
    <property type="term" value="F:DNA binding"/>
    <property type="evidence" value="ECO:0007669"/>
    <property type="project" value="UniProtKB-KW"/>
</dbReference>
<dbReference type="AlphaFoldDB" id="A0A1M6GLR8"/>
<dbReference type="InterPro" id="IPR013249">
    <property type="entry name" value="RNA_pol_sigma70_r4_t2"/>
</dbReference>
<gene>
    <name evidence="8" type="ORF">SAMN02745975_01311</name>
</gene>
<dbReference type="PANTHER" id="PTHR43133:SF8">
    <property type="entry name" value="RNA POLYMERASE SIGMA FACTOR HI_1459-RELATED"/>
    <property type="match status" value="1"/>
</dbReference>
<dbReference type="CDD" id="cd06171">
    <property type="entry name" value="Sigma70_r4"/>
    <property type="match status" value="1"/>
</dbReference>
<dbReference type="InterPro" id="IPR036388">
    <property type="entry name" value="WH-like_DNA-bd_sf"/>
</dbReference>
<keyword evidence="9" id="KW-1185">Reference proteome</keyword>
<accession>A0A1M6GLR8</accession>
<dbReference type="GO" id="GO:0006352">
    <property type="term" value="P:DNA-templated transcription initiation"/>
    <property type="evidence" value="ECO:0007669"/>
    <property type="project" value="InterPro"/>
</dbReference>
<dbReference type="Pfam" id="PF04542">
    <property type="entry name" value="Sigma70_r2"/>
    <property type="match status" value="1"/>
</dbReference>
<dbReference type="SUPFAM" id="SSF88946">
    <property type="entry name" value="Sigma2 domain of RNA polymerase sigma factors"/>
    <property type="match status" value="1"/>
</dbReference>
<dbReference type="NCBIfam" id="TIGR02937">
    <property type="entry name" value="sigma70-ECF"/>
    <property type="match status" value="1"/>
</dbReference>
<evidence type="ECO:0000256" key="2">
    <source>
        <dbReference type="ARBA" id="ARBA00023015"/>
    </source>
</evidence>
<dbReference type="InterPro" id="IPR039425">
    <property type="entry name" value="RNA_pol_sigma-70-like"/>
</dbReference>
<keyword evidence="2" id="KW-0805">Transcription regulation</keyword>
<evidence type="ECO:0000313" key="9">
    <source>
        <dbReference type="Proteomes" id="UP000184536"/>
    </source>
</evidence>
<protein>
    <submittedName>
        <fullName evidence="8">RNA polymerase sigma-70 factor, ECF subfamily</fullName>
    </submittedName>
</protein>
<dbReference type="InterPro" id="IPR013325">
    <property type="entry name" value="RNA_pol_sigma_r2"/>
</dbReference>
<proteinExistence type="inferred from homology"/>
<reference evidence="9" key="1">
    <citation type="submission" date="2016-11" db="EMBL/GenBank/DDBJ databases">
        <authorList>
            <person name="Varghese N."/>
            <person name="Submissions S."/>
        </authorList>
    </citation>
    <scope>NUCLEOTIDE SEQUENCE [LARGE SCALE GENOMIC DNA]</scope>
    <source>
        <strain evidence="9">DSM 17957</strain>
    </source>
</reference>
<dbReference type="Pfam" id="PF08281">
    <property type="entry name" value="Sigma70_r4_2"/>
    <property type="match status" value="1"/>
</dbReference>
<dbReference type="PANTHER" id="PTHR43133">
    <property type="entry name" value="RNA POLYMERASE ECF-TYPE SIGMA FACTO"/>
    <property type="match status" value="1"/>
</dbReference>
<dbReference type="SUPFAM" id="SSF88659">
    <property type="entry name" value="Sigma3 and sigma4 domains of RNA polymerase sigma factors"/>
    <property type="match status" value="1"/>
</dbReference>
<evidence type="ECO:0000259" key="7">
    <source>
        <dbReference type="Pfam" id="PF08281"/>
    </source>
</evidence>
<dbReference type="RefSeq" id="WP_110940541.1">
    <property type="nucleotide sequence ID" value="NZ_FQZV01000014.1"/>
</dbReference>
<feature type="domain" description="RNA polymerase sigma-70 region 2" evidence="6">
    <location>
        <begin position="23"/>
        <end position="89"/>
    </location>
</feature>
<dbReference type="InterPro" id="IPR013324">
    <property type="entry name" value="RNA_pol_sigma_r3/r4-like"/>
</dbReference>
<feature type="domain" description="RNA polymerase sigma factor 70 region 4 type 2" evidence="7">
    <location>
        <begin position="127"/>
        <end position="177"/>
    </location>
</feature>
<dbReference type="OrthoDB" id="9782703at2"/>
<name>A0A1M6GLR8_9FIRM</name>
<evidence type="ECO:0000259" key="6">
    <source>
        <dbReference type="Pfam" id="PF04542"/>
    </source>
</evidence>
<dbReference type="Proteomes" id="UP000184536">
    <property type="component" value="Unassembled WGS sequence"/>
</dbReference>
<keyword evidence="4" id="KW-0238">DNA-binding</keyword>
<keyword evidence="3" id="KW-0731">Sigma factor</keyword>
<evidence type="ECO:0000256" key="5">
    <source>
        <dbReference type="ARBA" id="ARBA00023163"/>
    </source>
</evidence>
<dbReference type="Gene3D" id="1.10.1740.10">
    <property type="match status" value="1"/>
</dbReference>
<organism evidence="8 9">
    <name type="scientific">Geosporobacter subterraneus DSM 17957</name>
    <dbReference type="NCBI Taxonomy" id="1121919"/>
    <lineage>
        <taxon>Bacteria</taxon>
        <taxon>Bacillati</taxon>
        <taxon>Bacillota</taxon>
        <taxon>Clostridia</taxon>
        <taxon>Peptostreptococcales</taxon>
        <taxon>Thermotaleaceae</taxon>
        <taxon>Geosporobacter</taxon>
    </lineage>
</organism>